<dbReference type="EMBL" id="BAABKZ010000002">
    <property type="protein sequence ID" value="GAA5092157.1"/>
    <property type="molecule type" value="Genomic_DNA"/>
</dbReference>
<dbReference type="RefSeq" id="WP_194414787.1">
    <property type="nucleotide sequence ID" value="NZ_BAABKZ010000002.1"/>
</dbReference>
<evidence type="ECO:0000313" key="1">
    <source>
        <dbReference type="EMBL" id="GAA5092157.1"/>
    </source>
</evidence>
<keyword evidence="2" id="KW-1185">Reference proteome</keyword>
<evidence type="ECO:0000313" key="2">
    <source>
        <dbReference type="Proteomes" id="UP001501407"/>
    </source>
</evidence>
<comment type="caution">
    <text evidence="1">The sequence shown here is derived from an EMBL/GenBank/DDBJ whole genome shotgun (WGS) entry which is preliminary data.</text>
</comment>
<accession>A0ABP9MAV7</accession>
<proteinExistence type="predicted"/>
<dbReference type="Proteomes" id="UP001501407">
    <property type="component" value="Unassembled WGS sequence"/>
</dbReference>
<gene>
    <name evidence="1" type="ORF">GCM10025760_20410</name>
</gene>
<name>A0ABP9MAV7_9MICO</name>
<sequence length="72" mass="7368">MTLRTSFGEDAGIDTSVAGGQLTHGRFCGQNVGTAILDDDPMSVSILLKSPESVSFPLDTIALNGLACSGNP</sequence>
<protein>
    <submittedName>
        <fullName evidence="1">Uncharacterized protein</fullName>
    </submittedName>
</protein>
<reference evidence="2" key="1">
    <citation type="journal article" date="2019" name="Int. J. Syst. Evol. Microbiol.">
        <title>The Global Catalogue of Microorganisms (GCM) 10K type strain sequencing project: providing services to taxonomists for standard genome sequencing and annotation.</title>
        <authorList>
            <consortium name="The Broad Institute Genomics Platform"/>
            <consortium name="The Broad Institute Genome Sequencing Center for Infectious Disease"/>
            <person name="Wu L."/>
            <person name="Ma J."/>
        </authorList>
    </citation>
    <scope>NUCLEOTIDE SEQUENCE [LARGE SCALE GENOMIC DNA]</scope>
    <source>
        <strain evidence="2">JCM 18959</strain>
    </source>
</reference>
<organism evidence="1 2">
    <name type="scientific">Microbacterium yannicii</name>
    <dbReference type="NCBI Taxonomy" id="671622"/>
    <lineage>
        <taxon>Bacteria</taxon>
        <taxon>Bacillati</taxon>
        <taxon>Actinomycetota</taxon>
        <taxon>Actinomycetes</taxon>
        <taxon>Micrococcales</taxon>
        <taxon>Microbacteriaceae</taxon>
        <taxon>Microbacterium</taxon>
    </lineage>
</organism>